<dbReference type="AlphaFoldDB" id="A0AAE9ZWC4"/>
<evidence type="ECO:0000256" key="1">
    <source>
        <dbReference type="ARBA" id="ARBA00009865"/>
    </source>
</evidence>
<feature type="domain" description="Beta-xylosidase C-terminal Concanavalin A-like" evidence="8">
    <location>
        <begin position="373"/>
        <end position="550"/>
    </location>
</feature>
<feature type="active site" description="Proton acceptor" evidence="4">
    <location>
        <position position="54"/>
    </location>
</feature>
<protein>
    <submittedName>
        <fullName evidence="9">Glycoside hydrolase family 43 protein</fullName>
    </submittedName>
</protein>
<dbReference type="PANTHER" id="PTHR42812">
    <property type="entry name" value="BETA-XYLOSIDASE"/>
    <property type="match status" value="1"/>
</dbReference>
<keyword evidence="3 6" id="KW-0326">Glycosidase</keyword>
<evidence type="ECO:0000256" key="3">
    <source>
        <dbReference type="ARBA" id="ARBA00023295"/>
    </source>
</evidence>
<feature type="active site" description="Proton donor" evidence="4">
    <location>
        <position position="227"/>
    </location>
</feature>
<dbReference type="PANTHER" id="PTHR42812:SF12">
    <property type="entry name" value="BETA-XYLOSIDASE-RELATED"/>
    <property type="match status" value="1"/>
</dbReference>
<dbReference type="EMBL" id="CP119075">
    <property type="protein sequence ID" value="WED64389.1"/>
    <property type="molecule type" value="Genomic_DNA"/>
</dbReference>
<feature type="site" description="Important for catalytic activity, responsible for pKa modulation of the active site Glu and correct orientation of both the proton donor and substrate" evidence="5">
    <location>
        <position position="160"/>
    </location>
</feature>
<dbReference type="InterPro" id="IPR013320">
    <property type="entry name" value="ConA-like_dom_sf"/>
</dbReference>
<dbReference type="Gene3D" id="2.60.120.200">
    <property type="match status" value="1"/>
</dbReference>
<evidence type="ECO:0000313" key="9">
    <source>
        <dbReference type="EMBL" id="WED64389.1"/>
    </source>
</evidence>
<evidence type="ECO:0000256" key="7">
    <source>
        <dbReference type="SAM" id="SignalP"/>
    </source>
</evidence>
<dbReference type="Proteomes" id="UP001218638">
    <property type="component" value="Chromosome"/>
</dbReference>
<dbReference type="CDD" id="cd18617">
    <property type="entry name" value="GH43_XynB-like"/>
    <property type="match status" value="1"/>
</dbReference>
<dbReference type="SUPFAM" id="SSF75005">
    <property type="entry name" value="Arabinanase/levansucrase/invertase"/>
    <property type="match status" value="1"/>
</dbReference>
<dbReference type="InterPro" id="IPR041542">
    <property type="entry name" value="GH43_C2"/>
</dbReference>
<dbReference type="SUPFAM" id="SSF49899">
    <property type="entry name" value="Concanavalin A-like lectins/glucanases"/>
    <property type="match status" value="1"/>
</dbReference>
<evidence type="ECO:0000259" key="8">
    <source>
        <dbReference type="Pfam" id="PF17851"/>
    </source>
</evidence>
<feature type="signal peptide" evidence="7">
    <location>
        <begin position="1"/>
        <end position="17"/>
    </location>
</feature>
<dbReference type="Pfam" id="PF04616">
    <property type="entry name" value="Glyco_hydro_43"/>
    <property type="match status" value="1"/>
</dbReference>
<keyword evidence="2 6" id="KW-0378">Hydrolase</keyword>
<gene>
    <name evidence="9" type="ORF">PXH66_18785</name>
</gene>
<proteinExistence type="inferred from homology"/>
<accession>A0AAE9ZWC4</accession>
<evidence type="ECO:0000313" key="10">
    <source>
        <dbReference type="Proteomes" id="UP001218638"/>
    </source>
</evidence>
<evidence type="ECO:0000256" key="4">
    <source>
        <dbReference type="PIRSR" id="PIRSR606710-1"/>
    </source>
</evidence>
<dbReference type="GO" id="GO:0004553">
    <property type="term" value="F:hydrolase activity, hydrolyzing O-glycosyl compounds"/>
    <property type="evidence" value="ECO:0007669"/>
    <property type="project" value="InterPro"/>
</dbReference>
<dbReference type="Pfam" id="PF17851">
    <property type="entry name" value="GH43_C2"/>
    <property type="match status" value="1"/>
</dbReference>
<dbReference type="InterPro" id="IPR023296">
    <property type="entry name" value="Glyco_hydro_beta-prop_sf"/>
</dbReference>
<dbReference type="InterPro" id="IPR006710">
    <property type="entry name" value="Glyco_hydro_43"/>
</dbReference>
<dbReference type="GO" id="GO:0005975">
    <property type="term" value="P:carbohydrate metabolic process"/>
    <property type="evidence" value="ECO:0007669"/>
    <property type="project" value="InterPro"/>
</dbReference>
<organism evidence="9 10">
    <name type="scientific">Synoicihabitans lomoniglobus</name>
    <dbReference type="NCBI Taxonomy" id="2909285"/>
    <lineage>
        <taxon>Bacteria</taxon>
        <taxon>Pseudomonadati</taxon>
        <taxon>Verrucomicrobiota</taxon>
        <taxon>Opitutia</taxon>
        <taxon>Opitutales</taxon>
        <taxon>Opitutaceae</taxon>
        <taxon>Synoicihabitans</taxon>
    </lineage>
</organism>
<evidence type="ECO:0000256" key="5">
    <source>
        <dbReference type="PIRSR" id="PIRSR606710-2"/>
    </source>
</evidence>
<reference evidence="9" key="1">
    <citation type="submission" date="2023-03" db="EMBL/GenBank/DDBJ databases">
        <title>Lomoglobus Profundus gen. nov., sp. nov., a novel member of the phylum Verrucomicrobia, isolated from deep-marine sediment of South China Sea.</title>
        <authorList>
            <person name="Ahmad T."/>
            <person name="Ishaq S.E."/>
            <person name="Wang F."/>
        </authorList>
    </citation>
    <scope>NUCLEOTIDE SEQUENCE</scope>
    <source>
        <strain evidence="9">LMO-M01</strain>
    </source>
</reference>
<feature type="chain" id="PRO_5042118875" evidence="7">
    <location>
        <begin position="18"/>
        <end position="552"/>
    </location>
</feature>
<sequence>MIKSLSLALLATSVVVAEPVTFTSFEYTGRDEIFDTPISAYEYRNPILAGYYPDPSICQVGEDYYLVNSSFAHYPGLPIFHSTDLVNWTQFGHAIDRPDQLPYDGLGITRALFAPGISYHDGLFYLVCTMIDNGGNFLITAEDPAGPWSDPIWLDFDGIDPSLFFDESTGRAWMVNNGGPPNNKPLYEGHRAIWIQEWDIASKRLMGPRKIIINGGVDLAEQPVWIEGPHIYQRDDWYYLNCAEGGTSDNHSQVIFRSESPDGPFVPFTDHPTLTQRDLDPARDHPVTCTGHADFVVGPDGNWWSVFLGCTPYKDGHYNTGRQTFLLPVTWKDGWPLILPPGQPVPYVQRGPNGVGLDESADRLPLTGNFTWTDDFSADELSLPWLFLRAPQTTWWSTGDGLSIEPRPDSLREKHNPSFIGRRLQHNRFVASTELVLPAAANVDAGLVAYHNETRHYVLGVNRATSGGYNVFVEAQRGAATAAQLTTAHFAAAPGDTITLRLTGHDTDYVFDYSTDGGETWIQVGGIFDARNLSVSTSYDFIGVLVGMMARQ</sequence>
<dbReference type="KEGG" id="slom:PXH66_18785"/>
<dbReference type="RefSeq" id="WP_330932104.1">
    <property type="nucleotide sequence ID" value="NZ_CP119075.1"/>
</dbReference>
<dbReference type="Gene3D" id="2.115.10.20">
    <property type="entry name" value="Glycosyl hydrolase domain, family 43"/>
    <property type="match status" value="1"/>
</dbReference>
<dbReference type="InterPro" id="IPR051795">
    <property type="entry name" value="Glycosyl_Hydrlase_43"/>
</dbReference>
<name>A0AAE9ZWC4_9BACT</name>
<keyword evidence="7" id="KW-0732">Signal</keyword>
<keyword evidence="10" id="KW-1185">Reference proteome</keyword>
<comment type="similarity">
    <text evidence="1 6">Belongs to the glycosyl hydrolase 43 family.</text>
</comment>
<evidence type="ECO:0000256" key="6">
    <source>
        <dbReference type="RuleBase" id="RU361187"/>
    </source>
</evidence>
<evidence type="ECO:0000256" key="2">
    <source>
        <dbReference type="ARBA" id="ARBA00022801"/>
    </source>
</evidence>